<evidence type="ECO:0000256" key="1">
    <source>
        <dbReference type="ARBA" id="ARBA00023002"/>
    </source>
</evidence>
<sequence>MIEACDVLVVGAGPAGLAAATRLRERGLGTVVVIDRDPLPGGIPRHCGHSPFGMREFARILTGPAYAQALADRARKAGVELRLATTLVGIDRGQPLVATVTSDAGMARLMPQRILLATGVRETPRSARLIGGDRPLGVMTTGALQLLAERGLSPFRRPVIVGSELVALSALLTCRSIGARPVAMIEADERPTTRRPFLLLPRLLGVPVRYGAALARIEGVSRVEAVTLDHADGAMERLACDGVVLTGRFTPEATMVRAAGLEIDPGTRGPSIDQLGRTSDRRVLAAGNLLHPVETAGRCWAEARMIADGLADDLLGSSQGHETPVEVQAGPGIAYVVPQRLAGSAPGMGRLQIRVGGARNGRIVVGTDDGQVAARPRARLLPERRIDMAIPALAEGVRRLRVGIEE</sequence>
<accession>A0ABT0D9P4</accession>
<dbReference type="InterPro" id="IPR051691">
    <property type="entry name" value="Metab_Enz_Cyan_OpOx_G3PDH"/>
</dbReference>
<reference evidence="3 4" key="1">
    <citation type="submission" date="2022-04" db="EMBL/GenBank/DDBJ databases">
        <authorList>
            <person name="Grouzdev D.S."/>
            <person name="Pantiukh K.S."/>
            <person name="Krutkina M.S."/>
        </authorList>
    </citation>
    <scope>NUCLEOTIDE SEQUENCE [LARGE SCALE GENOMIC DNA]</scope>
    <source>
        <strain evidence="3 4">6x-1</strain>
    </source>
</reference>
<evidence type="ECO:0000313" key="4">
    <source>
        <dbReference type="Proteomes" id="UP001203284"/>
    </source>
</evidence>
<name>A0ABT0D9P4_9HYPH</name>
<organism evidence="3 4">
    <name type="scientific">Ancylobacter crimeensis</name>
    <dbReference type="NCBI Taxonomy" id="2579147"/>
    <lineage>
        <taxon>Bacteria</taxon>
        <taxon>Pseudomonadati</taxon>
        <taxon>Pseudomonadota</taxon>
        <taxon>Alphaproteobacteria</taxon>
        <taxon>Hyphomicrobiales</taxon>
        <taxon>Xanthobacteraceae</taxon>
        <taxon>Ancylobacter</taxon>
    </lineage>
</organism>
<keyword evidence="4" id="KW-1185">Reference proteome</keyword>
<dbReference type="PANTHER" id="PTHR42949">
    <property type="entry name" value="ANAEROBIC GLYCEROL-3-PHOSPHATE DEHYDROGENASE SUBUNIT B"/>
    <property type="match status" value="1"/>
</dbReference>
<evidence type="ECO:0000259" key="2">
    <source>
        <dbReference type="Pfam" id="PF07992"/>
    </source>
</evidence>
<comment type="caution">
    <text evidence="3">The sequence shown here is derived from an EMBL/GenBank/DDBJ whole genome shotgun (WGS) entry which is preliminary data.</text>
</comment>
<dbReference type="InterPro" id="IPR036188">
    <property type="entry name" value="FAD/NAD-bd_sf"/>
</dbReference>
<dbReference type="EMBL" id="JALKCH010000004">
    <property type="protein sequence ID" value="MCK0196624.1"/>
    <property type="molecule type" value="Genomic_DNA"/>
</dbReference>
<dbReference type="Proteomes" id="UP001203284">
    <property type="component" value="Unassembled WGS sequence"/>
</dbReference>
<dbReference type="Pfam" id="PF07992">
    <property type="entry name" value="Pyr_redox_2"/>
    <property type="match status" value="1"/>
</dbReference>
<dbReference type="SUPFAM" id="SSF51905">
    <property type="entry name" value="FAD/NAD(P)-binding domain"/>
    <property type="match status" value="1"/>
</dbReference>
<keyword evidence="1" id="KW-0560">Oxidoreductase</keyword>
<dbReference type="InterPro" id="IPR023753">
    <property type="entry name" value="FAD/NAD-binding_dom"/>
</dbReference>
<feature type="domain" description="FAD/NAD(P)-binding" evidence="2">
    <location>
        <begin position="6"/>
        <end position="295"/>
    </location>
</feature>
<dbReference type="PANTHER" id="PTHR42949:SF3">
    <property type="entry name" value="ANAEROBIC GLYCEROL-3-PHOSPHATE DEHYDROGENASE SUBUNIT B"/>
    <property type="match status" value="1"/>
</dbReference>
<dbReference type="Gene3D" id="3.50.50.60">
    <property type="entry name" value="FAD/NAD(P)-binding domain"/>
    <property type="match status" value="2"/>
</dbReference>
<gene>
    <name evidence="3" type="ORF">MWN34_06815</name>
</gene>
<proteinExistence type="predicted"/>
<protein>
    <submittedName>
        <fullName evidence="3">NAD(P)/FAD-dependent oxidoreductase</fullName>
    </submittedName>
</protein>
<dbReference type="RefSeq" id="WP_247027898.1">
    <property type="nucleotide sequence ID" value="NZ_JALKCH010000004.1"/>
</dbReference>
<dbReference type="PRINTS" id="PR00419">
    <property type="entry name" value="ADXRDTASE"/>
</dbReference>
<evidence type="ECO:0000313" key="3">
    <source>
        <dbReference type="EMBL" id="MCK0196624.1"/>
    </source>
</evidence>